<dbReference type="NCBIfam" id="TIGR03181">
    <property type="entry name" value="PDH_E1_alph_x"/>
    <property type="match status" value="1"/>
</dbReference>
<reference evidence="6 7" key="1">
    <citation type="submission" date="2018-07" db="EMBL/GenBank/DDBJ databases">
        <title>Genomic Encyclopedia of Type Strains, Phase IV (KMG-IV): sequencing the most valuable type-strain genomes for metagenomic binning, comparative biology and taxonomic classification.</title>
        <authorList>
            <person name="Goeker M."/>
        </authorList>
    </citation>
    <scope>NUCLEOTIDE SEQUENCE [LARGE SCALE GENOMIC DNA]</scope>
    <source>
        <strain evidence="6 7">DSM 16500</strain>
    </source>
</reference>
<comment type="subunit">
    <text evidence="4">Heterodimer of an alpha and a beta chain.</text>
</comment>
<dbReference type="RefSeq" id="WP_114835302.1">
    <property type="nucleotide sequence ID" value="NZ_LR699115.1"/>
</dbReference>
<comment type="caution">
    <text evidence="6">The sequence shown here is derived from an EMBL/GenBank/DDBJ whole genome shotgun (WGS) entry which is preliminary data.</text>
</comment>
<dbReference type="Gene3D" id="3.40.50.970">
    <property type="match status" value="1"/>
</dbReference>
<keyword evidence="7" id="KW-1185">Reference proteome</keyword>
<dbReference type="SUPFAM" id="SSF52518">
    <property type="entry name" value="Thiamin diphosphate-binding fold (THDP-binding)"/>
    <property type="match status" value="1"/>
</dbReference>
<gene>
    <name evidence="6" type="ORF">C8D86_13020</name>
</gene>
<evidence type="ECO:0000256" key="1">
    <source>
        <dbReference type="ARBA" id="ARBA00001964"/>
    </source>
</evidence>
<evidence type="ECO:0000256" key="4">
    <source>
        <dbReference type="RuleBase" id="RU366007"/>
    </source>
</evidence>
<dbReference type="OrthoDB" id="9766715at2"/>
<dbReference type="PANTHER" id="PTHR43380">
    <property type="entry name" value="2-OXOISOVALERATE DEHYDROGENASE SUBUNIT ALPHA, MITOCHONDRIAL"/>
    <property type="match status" value="1"/>
</dbReference>
<evidence type="ECO:0000256" key="2">
    <source>
        <dbReference type="ARBA" id="ARBA00023002"/>
    </source>
</evidence>
<dbReference type="CDD" id="cd02000">
    <property type="entry name" value="TPP_E1_PDC_ADC_BCADC"/>
    <property type="match status" value="1"/>
</dbReference>
<accession>A0A370G545</accession>
<name>A0A370G545_9COXI</name>
<comment type="function">
    <text evidence="4">The pyruvate dehydrogenase complex catalyzes the overall conversion of pyruvate to acetyl-CoA and CO(2). It contains multiple copies of three enzymatic components: pyruvate dehydrogenase (E1), dihydrolipoamide acetyltransferase (E2) and lipoamide dehydrogenase (E3).</text>
</comment>
<organism evidence="6 7">
    <name type="scientific">Aquicella lusitana</name>
    <dbReference type="NCBI Taxonomy" id="254246"/>
    <lineage>
        <taxon>Bacteria</taxon>
        <taxon>Pseudomonadati</taxon>
        <taxon>Pseudomonadota</taxon>
        <taxon>Gammaproteobacteria</taxon>
        <taxon>Legionellales</taxon>
        <taxon>Coxiellaceae</taxon>
        <taxon>Aquicella</taxon>
    </lineage>
</organism>
<feature type="domain" description="Dehydrogenase E1 component" evidence="5">
    <location>
        <begin position="39"/>
        <end position="318"/>
    </location>
</feature>
<comment type="catalytic activity">
    <reaction evidence="4">
        <text>N(6)-[(R)-lipoyl]-L-lysyl-[protein] + pyruvate + H(+) = N(6)-[(R)-S(8)-acetyldihydrolipoyl]-L-lysyl-[protein] + CO2</text>
        <dbReference type="Rhea" id="RHEA:19189"/>
        <dbReference type="Rhea" id="RHEA-COMP:10474"/>
        <dbReference type="Rhea" id="RHEA-COMP:10478"/>
        <dbReference type="ChEBI" id="CHEBI:15361"/>
        <dbReference type="ChEBI" id="CHEBI:15378"/>
        <dbReference type="ChEBI" id="CHEBI:16526"/>
        <dbReference type="ChEBI" id="CHEBI:83099"/>
        <dbReference type="ChEBI" id="CHEBI:83111"/>
        <dbReference type="EC" id="1.2.4.1"/>
    </reaction>
</comment>
<dbReference type="EMBL" id="QQAX01000030">
    <property type="protein sequence ID" value="RDI38961.1"/>
    <property type="molecule type" value="Genomic_DNA"/>
</dbReference>
<dbReference type="AlphaFoldDB" id="A0A370G545"/>
<sequence>MNIIDRFEVPYYQYLNEEGQLADEIPPLAEDTQALLHIYRLMVLVRMMDTKAIALQRTGKLGTYPSTRGQEAVFVGMGHAMAKTDIFVPYYRDMGTLVQRGVKLSQILLYWGGDERGNVFADSEDFPFSVPVGSQPLHAAGAAYAVKYHKEKRAVLATCGEGATSQGDFYEAMNVAGVWKLPVVFAVCNNQWAISVPRQAQTAAHTIAQKAIAAGFVGEQVDGNDVIAVSHRIAEALKNAREKHEPRLIELVCYRQHDHTTADDASRYESKDIRPKEWKKEPVARLRHYLEKKGEWNEQQEEALQTECAAEVDKAVEEYLSISPQPLESMFDYLYAELPETYRQQRDSLKEVEKAVHG</sequence>
<proteinExistence type="predicted"/>
<dbReference type="Proteomes" id="UP000254720">
    <property type="component" value="Unassembled WGS sequence"/>
</dbReference>
<dbReference type="GO" id="GO:0004739">
    <property type="term" value="F:pyruvate dehydrogenase (acetyl-transferring) activity"/>
    <property type="evidence" value="ECO:0007669"/>
    <property type="project" value="UniProtKB-UniRule"/>
</dbReference>
<evidence type="ECO:0000259" key="5">
    <source>
        <dbReference type="Pfam" id="PF00676"/>
    </source>
</evidence>
<evidence type="ECO:0000256" key="3">
    <source>
        <dbReference type="ARBA" id="ARBA00023052"/>
    </source>
</evidence>
<protein>
    <recommendedName>
        <fullName evidence="4">Pyruvate dehydrogenase E1 component subunit alpha</fullName>
        <ecNumber evidence="4">1.2.4.1</ecNumber>
    </recommendedName>
</protein>
<dbReference type="GO" id="GO:0009083">
    <property type="term" value="P:branched-chain amino acid catabolic process"/>
    <property type="evidence" value="ECO:0007669"/>
    <property type="project" value="TreeGrafter"/>
</dbReference>
<dbReference type="InterPro" id="IPR029061">
    <property type="entry name" value="THDP-binding"/>
</dbReference>
<dbReference type="Pfam" id="PF00676">
    <property type="entry name" value="E1_dh"/>
    <property type="match status" value="1"/>
</dbReference>
<keyword evidence="3 4" id="KW-0786">Thiamine pyrophosphate</keyword>
<dbReference type="EC" id="1.2.4.1" evidence="4"/>
<dbReference type="InterPro" id="IPR017596">
    <property type="entry name" value="PdhA/BkdA"/>
</dbReference>
<dbReference type="InterPro" id="IPR001017">
    <property type="entry name" value="DH_E1"/>
</dbReference>
<comment type="cofactor">
    <cofactor evidence="1 4">
        <name>thiamine diphosphate</name>
        <dbReference type="ChEBI" id="CHEBI:58937"/>
    </cofactor>
</comment>
<keyword evidence="4 6" id="KW-0670">Pyruvate</keyword>
<evidence type="ECO:0000313" key="7">
    <source>
        <dbReference type="Proteomes" id="UP000254720"/>
    </source>
</evidence>
<evidence type="ECO:0000313" key="6">
    <source>
        <dbReference type="EMBL" id="RDI38961.1"/>
    </source>
</evidence>
<dbReference type="PANTHER" id="PTHR43380:SF1">
    <property type="entry name" value="2-OXOISOVALERATE DEHYDROGENASE SUBUNIT ALPHA, MITOCHONDRIAL"/>
    <property type="match status" value="1"/>
</dbReference>
<keyword evidence="2 4" id="KW-0560">Oxidoreductase</keyword>
<dbReference type="InterPro" id="IPR050771">
    <property type="entry name" value="Alpha-ketoacid_DH_E1_comp"/>
</dbReference>